<organism evidence="3 4">
    <name type="scientific">Sphagnum jensenii</name>
    <dbReference type="NCBI Taxonomy" id="128206"/>
    <lineage>
        <taxon>Eukaryota</taxon>
        <taxon>Viridiplantae</taxon>
        <taxon>Streptophyta</taxon>
        <taxon>Embryophyta</taxon>
        <taxon>Bryophyta</taxon>
        <taxon>Sphagnophytina</taxon>
        <taxon>Sphagnopsida</taxon>
        <taxon>Sphagnales</taxon>
        <taxon>Sphagnaceae</taxon>
        <taxon>Sphagnum</taxon>
    </lineage>
</organism>
<keyword evidence="2" id="KW-1133">Transmembrane helix</keyword>
<dbReference type="Proteomes" id="UP001497444">
    <property type="component" value="Chromosome 5"/>
</dbReference>
<feature type="region of interest" description="Disordered" evidence="1">
    <location>
        <begin position="77"/>
        <end position="105"/>
    </location>
</feature>
<evidence type="ECO:0000313" key="3">
    <source>
        <dbReference type="EMBL" id="CAK9272982.1"/>
    </source>
</evidence>
<evidence type="ECO:0000256" key="2">
    <source>
        <dbReference type="SAM" id="Phobius"/>
    </source>
</evidence>
<name>A0ABP0X5W4_9BRYO</name>
<dbReference type="EMBL" id="OZ020100">
    <property type="protein sequence ID" value="CAK9272982.1"/>
    <property type="molecule type" value="Genomic_DNA"/>
</dbReference>
<keyword evidence="2" id="KW-0812">Transmembrane</keyword>
<keyword evidence="4" id="KW-1185">Reference proteome</keyword>
<feature type="compositionally biased region" description="Basic and acidic residues" evidence="1">
    <location>
        <begin position="1"/>
        <end position="30"/>
    </location>
</feature>
<reference evidence="3" key="1">
    <citation type="submission" date="2024-02" db="EMBL/GenBank/DDBJ databases">
        <authorList>
            <consortium name="ELIXIR-Norway"/>
            <consortium name="Elixir Norway"/>
        </authorList>
    </citation>
    <scope>NUCLEOTIDE SEQUENCE</scope>
</reference>
<protein>
    <submittedName>
        <fullName evidence="3">Uncharacterized protein</fullName>
    </submittedName>
</protein>
<evidence type="ECO:0000313" key="4">
    <source>
        <dbReference type="Proteomes" id="UP001497444"/>
    </source>
</evidence>
<evidence type="ECO:0000256" key="1">
    <source>
        <dbReference type="SAM" id="MobiDB-lite"/>
    </source>
</evidence>
<feature type="transmembrane region" description="Helical" evidence="2">
    <location>
        <begin position="54"/>
        <end position="73"/>
    </location>
</feature>
<proteinExistence type="predicted"/>
<sequence>MADQSVKKKFDTTKMSAEEVKNLGLEDARKPPGQSPGGVLHQQGGAGLSRAGRYPVGLAGLAVVVGLASWAYYRSLNPQAHPSGKSNQAMESNHPATAKAPSERH</sequence>
<accession>A0ABP0X5W4</accession>
<gene>
    <name evidence="3" type="ORF">CSSPJE1EN1_LOCUS18460</name>
</gene>
<keyword evidence="2" id="KW-0472">Membrane</keyword>
<feature type="region of interest" description="Disordered" evidence="1">
    <location>
        <begin position="1"/>
        <end position="51"/>
    </location>
</feature>
<feature type="compositionally biased region" description="Polar residues" evidence="1">
    <location>
        <begin position="77"/>
        <end position="95"/>
    </location>
</feature>